<feature type="transmembrane region" description="Helical" evidence="1">
    <location>
        <begin position="146"/>
        <end position="166"/>
    </location>
</feature>
<feature type="transmembrane region" description="Helical" evidence="1">
    <location>
        <begin position="172"/>
        <end position="191"/>
    </location>
</feature>
<protein>
    <submittedName>
        <fullName evidence="2">Uncharacterized protein</fullName>
    </submittedName>
</protein>
<organism evidence="2 3">
    <name type="scientific">Metarhizium guizhouense (strain ARSEF 977)</name>
    <dbReference type="NCBI Taxonomy" id="1276136"/>
    <lineage>
        <taxon>Eukaryota</taxon>
        <taxon>Fungi</taxon>
        <taxon>Dikarya</taxon>
        <taxon>Ascomycota</taxon>
        <taxon>Pezizomycotina</taxon>
        <taxon>Sordariomycetes</taxon>
        <taxon>Hypocreomycetidae</taxon>
        <taxon>Hypocreales</taxon>
        <taxon>Clavicipitaceae</taxon>
        <taxon>Metarhizium</taxon>
    </lineage>
</organism>
<evidence type="ECO:0000313" key="3">
    <source>
        <dbReference type="Proteomes" id="UP000031192"/>
    </source>
</evidence>
<dbReference type="Proteomes" id="UP000031192">
    <property type="component" value="Unassembled WGS sequence"/>
</dbReference>
<keyword evidence="1" id="KW-0812">Transmembrane</keyword>
<keyword evidence="3" id="KW-1185">Reference proteome</keyword>
<keyword evidence="1" id="KW-1133">Transmembrane helix</keyword>
<dbReference type="OrthoDB" id="1937642at2759"/>
<gene>
    <name evidence="2" type="ORF">MGU_09748</name>
</gene>
<name>A0A0B4GT88_METGA</name>
<comment type="caution">
    <text evidence="2">The sequence shown here is derived from an EMBL/GenBank/DDBJ whole genome shotgun (WGS) entry which is preliminary data.</text>
</comment>
<dbReference type="AlphaFoldDB" id="A0A0B4GT88"/>
<feature type="transmembrane region" description="Helical" evidence="1">
    <location>
        <begin position="275"/>
        <end position="293"/>
    </location>
</feature>
<reference evidence="2 3" key="1">
    <citation type="journal article" date="2014" name="Proc. Natl. Acad. Sci. U.S.A.">
        <title>Trajectory and genomic determinants of fungal-pathogen speciation and host adaptation.</title>
        <authorList>
            <person name="Hu X."/>
            <person name="Xiao G."/>
            <person name="Zheng P."/>
            <person name="Shang Y."/>
            <person name="Su Y."/>
            <person name="Zhang X."/>
            <person name="Liu X."/>
            <person name="Zhan S."/>
            <person name="St Leger R.J."/>
            <person name="Wang C."/>
        </authorList>
    </citation>
    <scope>NUCLEOTIDE SEQUENCE [LARGE SCALE GENOMIC DNA]</scope>
    <source>
        <strain evidence="2 3">ARSEF 977</strain>
    </source>
</reference>
<evidence type="ECO:0000313" key="2">
    <source>
        <dbReference type="EMBL" id="KID82912.1"/>
    </source>
</evidence>
<evidence type="ECO:0000256" key="1">
    <source>
        <dbReference type="SAM" id="Phobius"/>
    </source>
</evidence>
<keyword evidence="1" id="KW-0472">Membrane</keyword>
<proteinExistence type="predicted"/>
<accession>A0A0B4GT88</accession>
<dbReference type="HOGENOM" id="CLU_034489_0_0_1"/>
<sequence length="407" mass="45451">MDTTQSDPSEELRSQWTSPGDIFSFLLLIGGDVVQKALAQQVGVSIQLCSTVEIGLTPVAFSFGWVAYAFMSLMSTLGDHQLMPQSTDCPSIIVNCSNSFVRANQSWVLGRLLRDHECAYEVDPGRESLRIDIYELRPSHSPDVDFVWVIGWVIILVQTGISIIPWAVYQDWGIFMITCSGTILSLATGSMRQWRSNKWSGRTLGPGKNKVTCLTRGNGNFHAMVFIGRPGSWDIESLASARSISQKETKWITITLAVLWTCLLISASGLKRHSWFLIAVGGIGMLQNVYAAGSARKPGASNFHLRRPTGRSTIVGIQQLVTDIENSDDDDTSPDWLNAQYNLDIENVMGALIELEKTVPTAGLALLKVFYPGGLKYRKERIRYKVERKFWKRAFQTVEGRSQKFWT</sequence>
<dbReference type="EMBL" id="AZNH01000071">
    <property type="protein sequence ID" value="KID82912.1"/>
    <property type="molecule type" value="Genomic_DNA"/>
</dbReference>
<feature type="transmembrane region" description="Helical" evidence="1">
    <location>
        <begin position="251"/>
        <end position="269"/>
    </location>
</feature>